<dbReference type="InterPro" id="IPR027417">
    <property type="entry name" value="P-loop_NTPase"/>
</dbReference>
<dbReference type="Gene3D" id="3.40.50.300">
    <property type="entry name" value="P-loop containing nucleotide triphosphate hydrolases"/>
    <property type="match status" value="1"/>
</dbReference>
<dbReference type="RefSeq" id="WP_111551246.1">
    <property type="nucleotide sequence ID" value="NZ_LIGK01000071.1"/>
</dbReference>
<dbReference type="AlphaFoldDB" id="A0A327XMU7"/>
<dbReference type="SUPFAM" id="SSF52540">
    <property type="entry name" value="P-loop containing nucleoside triphosphate hydrolases"/>
    <property type="match status" value="1"/>
</dbReference>
<organism evidence="1 2">
    <name type="scientific">Salipiger aestuarii</name>
    <dbReference type="NCBI Taxonomy" id="568098"/>
    <lineage>
        <taxon>Bacteria</taxon>
        <taxon>Pseudomonadati</taxon>
        <taxon>Pseudomonadota</taxon>
        <taxon>Alphaproteobacteria</taxon>
        <taxon>Rhodobacterales</taxon>
        <taxon>Roseobacteraceae</taxon>
        <taxon>Salipiger</taxon>
    </lineage>
</organism>
<dbReference type="OrthoDB" id="7629357at2"/>
<keyword evidence="2" id="KW-1185">Reference proteome</keyword>
<dbReference type="EMBL" id="QLMG01000064">
    <property type="protein sequence ID" value="RAK09884.1"/>
    <property type="molecule type" value="Genomic_DNA"/>
</dbReference>
<sequence length="318" mass="34665">MSDDRDLKLLVDDALALLSGSGFPVAIRRGNEPTPPLGSLLTQCRNQVRVSAEAGPEPLRMLHHFACTGGTLVARALASQPNTMVLSELDPLSTMVPGPGVFAPSDVILMARHTHAPPSDAAVGRMFSAALRSLRDDLAQEGRYLVLRDHTHSHFCTNADPTGRATIGAILARDLALRQAITVRHPLDSYASLLSMDWVANSLNLLDHYAGRYLIFLDAYPGVPIHYYEHFTEDPDDVCRQLAQDLDLPYSARWQDLLPMIRMSGDSGRKGMRIAPRARRPLPPALLAEVEAGCPAYEALCDRLGYDPDPAASAVPFV</sequence>
<evidence type="ECO:0000313" key="1">
    <source>
        <dbReference type="EMBL" id="RAK09884.1"/>
    </source>
</evidence>
<reference evidence="1 2" key="1">
    <citation type="submission" date="2018-06" db="EMBL/GenBank/DDBJ databases">
        <title>Genomic Encyclopedia of Archaeal and Bacterial Type Strains, Phase II (KMG-II): from individual species to whole genera.</title>
        <authorList>
            <person name="Goeker M."/>
        </authorList>
    </citation>
    <scope>NUCLEOTIDE SEQUENCE [LARGE SCALE GENOMIC DNA]</scope>
    <source>
        <strain evidence="1 2">DSM 22011</strain>
    </source>
</reference>
<proteinExistence type="predicted"/>
<dbReference type="Proteomes" id="UP000249165">
    <property type="component" value="Unassembled WGS sequence"/>
</dbReference>
<name>A0A327XMU7_9RHOB</name>
<gene>
    <name evidence="1" type="ORF">ATI53_106411</name>
</gene>
<evidence type="ECO:0008006" key="3">
    <source>
        <dbReference type="Google" id="ProtNLM"/>
    </source>
</evidence>
<comment type="caution">
    <text evidence="1">The sequence shown here is derived from an EMBL/GenBank/DDBJ whole genome shotgun (WGS) entry which is preliminary data.</text>
</comment>
<evidence type="ECO:0000313" key="2">
    <source>
        <dbReference type="Proteomes" id="UP000249165"/>
    </source>
</evidence>
<protein>
    <recommendedName>
        <fullName evidence="3">Sulfotransferase family protein</fullName>
    </recommendedName>
</protein>
<accession>A0A327XMU7</accession>